<proteinExistence type="predicted"/>
<organism evidence="1 2">
    <name type="scientific">Dryococelus australis</name>
    <dbReference type="NCBI Taxonomy" id="614101"/>
    <lineage>
        <taxon>Eukaryota</taxon>
        <taxon>Metazoa</taxon>
        <taxon>Ecdysozoa</taxon>
        <taxon>Arthropoda</taxon>
        <taxon>Hexapoda</taxon>
        <taxon>Insecta</taxon>
        <taxon>Pterygota</taxon>
        <taxon>Neoptera</taxon>
        <taxon>Polyneoptera</taxon>
        <taxon>Phasmatodea</taxon>
        <taxon>Verophasmatodea</taxon>
        <taxon>Anareolatae</taxon>
        <taxon>Phasmatidae</taxon>
        <taxon>Eurycanthinae</taxon>
        <taxon>Dryococelus</taxon>
    </lineage>
</organism>
<dbReference type="EMBL" id="JARBHB010000002">
    <property type="protein sequence ID" value="KAJ8893347.1"/>
    <property type="molecule type" value="Genomic_DNA"/>
</dbReference>
<dbReference type="Proteomes" id="UP001159363">
    <property type="component" value="Chromosome 2"/>
</dbReference>
<evidence type="ECO:0000313" key="2">
    <source>
        <dbReference type="Proteomes" id="UP001159363"/>
    </source>
</evidence>
<sequence length="165" mass="18491">MRLITETIEHKISGGALIYTQEHNLYVMPLHCLHNNYSHTIPVLSRKTIRGIIPRLKYGPWMKDIEGKGSCSVISVLTPEVELLIGVNTLCSMITGDIIRLDSGLIVAGKLWKILEDDSAVSITNSLCVPSASLKELWELECIGINYPAEILIKKEMEMVTMKHF</sequence>
<comment type="caution">
    <text evidence="1">The sequence shown here is derived from an EMBL/GenBank/DDBJ whole genome shotgun (WGS) entry which is preliminary data.</text>
</comment>
<protein>
    <submittedName>
        <fullName evidence="1">Uncharacterized protein</fullName>
    </submittedName>
</protein>
<gene>
    <name evidence="1" type="ORF">PR048_005938</name>
</gene>
<name>A0ABQ9IA59_9NEOP</name>
<evidence type="ECO:0000313" key="1">
    <source>
        <dbReference type="EMBL" id="KAJ8893347.1"/>
    </source>
</evidence>
<accession>A0ABQ9IA59</accession>
<reference evidence="1 2" key="1">
    <citation type="submission" date="2023-02" db="EMBL/GenBank/DDBJ databases">
        <title>LHISI_Scaffold_Assembly.</title>
        <authorList>
            <person name="Stuart O.P."/>
            <person name="Cleave R."/>
            <person name="Magrath M.J.L."/>
            <person name="Mikheyev A.S."/>
        </authorList>
    </citation>
    <scope>NUCLEOTIDE SEQUENCE [LARGE SCALE GENOMIC DNA]</scope>
    <source>
        <strain evidence="1">Daus_M_001</strain>
        <tissue evidence="1">Leg muscle</tissue>
    </source>
</reference>
<keyword evidence="2" id="KW-1185">Reference proteome</keyword>